<dbReference type="SMART" id="SM00910">
    <property type="entry name" value="HIRAN"/>
    <property type="match status" value="1"/>
</dbReference>
<evidence type="ECO:0000256" key="1">
    <source>
        <dbReference type="ARBA" id="ARBA00022723"/>
    </source>
</evidence>
<gene>
    <name evidence="5" type="ORF">OM076_07765</name>
</gene>
<reference evidence="5" key="1">
    <citation type="submission" date="2022-10" db="EMBL/GenBank/DDBJ databases">
        <title>The WGS of Solirubrobacter ginsenosidimutans DSM 21036.</title>
        <authorList>
            <person name="Jiang Z."/>
        </authorList>
    </citation>
    <scope>NUCLEOTIDE SEQUENCE</scope>
    <source>
        <strain evidence="5">DSM 21036</strain>
    </source>
</reference>
<protein>
    <submittedName>
        <fullName evidence="5">HIRAN domain-containing protein</fullName>
    </submittedName>
</protein>
<dbReference type="GO" id="GO:0008270">
    <property type="term" value="F:zinc ion binding"/>
    <property type="evidence" value="ECO:0007669"/>
    <property type="project" value="InterPro"/>
</dbReference>
<keyword evidence="6" id="KW-1185">Reference proteome</keyword>
<comment type="caution">
    <text evidence="5">The sequence shown here is derived from an EMBL/GenBank/DDBJ whole genome shotgun (WGS) entry which is preliminary data.</text>
</comment>
<evidence type="ECO:0000256" key="2">
    <source>
        <dbReference type="ARBA" id="ARBA00022801"/>
    </source>
</evidence>
<evidence type="ECO:0000256" key="3">
    <source>
        <dbReference type="SAM" id="MobiDB-lite"/>
    </source>
</evidence>
<feature type="domain" description="HIRAN" evidence="4">
    <location>
        <begin position="42"/>
        <end position="139"/>
    </location>
</feature>
<evidence type="ECO:0000313" key="6">
    <source>
        <dbReference type="Proteomes" id="UP001149140"/>
    </source>
</evidence>
<dbReference type="Proteomes" id="UP001149140">
    <property type="component" value="Unassembled WGS sequence"/>
</dbReference>
<sequence>MRVDVEFQERYWYPDDGGVVWVSGYHPIDAGGRFLAREALPDELIVSHVAGAVHRPEALASDDAAPGRPLTLRAEPDNPHDPNAVAVLLASGEPVGYVPRDVAPLVGSGWSAVVLRERRDSPRDPRTGLTMLLARDGELELNVR</sequence>
<dbReference type="AlphaFoldDB" id="A0A9X3RZH0"/>
<dbReference type="InterPro" id="IPR014905">
    <property type="entry name" value="HIRAN"/>
</dbReference>
<dbReference type="GO" id="GO:0016818">
    <property type="term" value="F:hydrolase activity, acting on acid anhydrides, in phosphorus-containing anhydrides"/>
    <property type="evidence" value="ECO:0007669"/>
    <property type="project" value="InterPro"/>
</dbReference>
<name>A0A9X3RZH0_9ACTN</name>
<evidence type="ECO:0000313" key="5">
    <source>
        <dbReference type="EMBL" id="MDA0160154.1"/>
    </source>
</evidence>
<dbReference type="RefSeq" id="WP_270038922.1">
    <property type="nucleotide sequence ID" value="NZ_JAPDOD010000004.1"/>
</dbReference>
<dbReference type="GO" id="GO:0003676">
    <property type="term" value="F:nucleic acid binding"/>
    <property type="evidence" value="ECO:0007669"/>
    <property type="project" value="InterPro"/>
</dbReference>
<feature type="region of interest" description="Disordered" evidence="3">
    <location>
        <begin position="57"/>
        <end position="79"/>
    </location>
</feature>
<proteinExistence type="predicted"/>
<organism evidence="5 6">
    <name type="scientific">Solirubrobacter ginsenosidimutans</name>
    <dbReference type="NCBI Taxonomy" id="490573"/>
    <lineage>
        <taxon>Bacteria</taxon>
        <taxon>Bacillati</taxon>
        <taxon>Actinomycetota</taxon>
        <taxon>Thermoleophilia</taxon>
        <taxon>Solirubrobacterales</taxon>
        <taxon>Solirubrobacteraceae</taxon>
        <taxon>Solirubrobacter</taxon>
    </lineage>
</organism>
<dbReference type="Pfam" id="PF08797">
    <property type="entry name" value="HIRAN"/>
    <property type="match status" value="1"/>
</dbReference>
<dbReference type="Gene3D" id="3.30.70.2330">
    <property type="match status" value="1"/>
</dbReference>
<keyword evidence="1" id="KW-0479">Metal-binding</keyword>
<evidence type="ECO:0000259" key="4">
    <source>
        <dbReference type="SMART" id="SM00910"/>
    </source>
</evidence>
<keyword evidence="2" id="KW-0378">Hydrolase</keyword>
<dbReference type="EMBL" id="JAPDOD010000004">
    <property type="protein sequence ID" value="MDA0160154.1"/>
    <property type="molecule type" value="Genomic_DNA"/>
</dbReference>
<accession>A0A9X3RZH0</accession>